<comment type="caution">
    <text evidence="5">The sequence shown here is derived from an EMBL/GenBank/DDBJ whole genome shotgun (WGS) entry which is preliminary data.</text>
</comment>
<protein>
    <submittedName>
        <fullName evidence="5">Retrovirus-related Pol polyprotein from transposon 412</fullName>
    </submittedName>
</protein>
<dbReference type="SUPFAM" id="SSF56672">
    <property type="entry name" value="DNA/RNA polymerases"/>
    <property type="match status" value="1"/>
</dbReference>
<dbReference type="AlphaFoldDB" id="A0A4Y2CEI2"/>
<evidence type="ECO:0000256" key="3">
    <source>
        <dbReference type="ARBA" id="ARBA00022722"/>
    </source>
</evidence>
<dbReference type="Gene3D" id="3.10.10.10">
    <property type="entry name" value="HIV Type 1 Reverse Transcriptase, subunit A, domain 1"/>
    <property type="match status" value="1"/>
</dbReference>
<organism evidence="5 6">
    <name type="scientific">Araneus ventricosus</name>
    <name type="common">Orbweaver spider</name>
    <name type="synonym">Epeira ventricosa</name>
    <dbReference type="NCBI Taxonomy" id="182803"/>
    <lineage>
        <taxon>Eukaryota</taxon>
        <taxon>Metazoa</taxon>
        <taxon>Ecdysozoa</taxon>
        <taxon>Arthropoda</taxon>
        <taxon>Chelicerata</taxon>
        <taxon>Arachnida</taxon>
        <taxon>Araneae</taxon>
        <taxon>Araneomorphae</taxon>
        <taxon>Entelegynae</taxon>
        <taxon>Araneoidea</taxon>
        <taxon>Araneidae</taxon>
        <taxon>Araneus</taxon>
    </lineage>
</organism>
<dbReference type="PANTHER" id="PTHR37984:SF5">
    <property type="entry name" value="PROTEIN NYNRIN-LIKE"/>
    <property type="match status" value="1"/>
</dbReference>
<name>A0A4Y2CEI2_ARAVE</name>
<keyword evidence="4" id="KW-0255">Endonuclease</keyword>
<dbReference type="GO" id="GO:0071897">
    <property type="term" value="P:DNA biosynthetic process"/>
    <property type="evidence" value="ECO:0007669"/>
    <property type="project" value="UniProtKB-ARBA"/>
</dbReference>
<dbReference type="GO" id="GO:0016779">
    <property type="term" value="F:nucleotidyltransferase activity"/>
    <property type="evidence" value="ECO:0007669"/>
    <property type="project" value="UniProtKB-KW"/>
</dbReference>
<dbReference type="SUPFAM" id="SSF50630">
    <property type="entry name" value="Acid proteases"/>
    <property type="match status" value="1"/>
</dbReference>
<dbReference type="InterPro" id="IPR021109">
    <property type="entry name" value="Peptidase_aspartic_dom_sf"/>
</dbReference>
<evidence type="ECO:0000256" key="4">
    <source>
        <dbReference type="ARBA" id="ARBA00022759"/>
    </source>
</evidence>
<keyword evidence="4" id="KW-0378">Hydrolase</keyword>
<evidence type="ECO:0000256" key="1">
    <source>
        <dbReference type="ARBA" id="ARBA00022679"/>
    </source>
</evidence>
<keyword evidence="2" id="KW-0548">Nucleotidyltransferase</keyword>
<gene>
    <name evidence="5" type="primary">POL_90</name>
    <name evidence="5" type="ORF">AVEN_271967_1</name>
</gene>
<sequence>MSLAFAECPLDVRENLASQLFVDAIRDEDTQHSTRLMDAKVLKSSLAYSMKYEAARTVSKTSRHFRSMETEDHMRKLIDGCLAGRRLPSLNRAPEEGARVSSLSGKKNGLYLEGSICGIQCFIFLDTGANVSLLRTDLAQKLKEQLNYTAPNISLKTATSEKTEIRGKLDASIECGSRKFHHRIYVADITDPCILGLDFFQKFNFTVDLQKNEIRTGGEEIPLFSASVQHSKSCSVLAKKRTIIPARSECLIQGVPEVPGQFRRPRWPSGKFRYAVTDFPSQVSQKGVLVAATLVDLEREAIPVRVLNLNNKPKILDKEAVIATCEPVMDIVARPQEISGAQHLPSTWENFQILNEEQRTAVRKLLNEFQNLFSTCDTNVDRCNMTQHRINTGNHPPIKQYPRRLPLARKEEAEHLVKEMVDNGIIEESSGPWASPIVLVKKKDGSTRLCVDYRKLNEKRQLSPAKNRRHPGYFEWKSMVYDTGFEKWILAS</sequence>
<accession>A0A4Y2CEI2</accession>
<keyword evidence="1" id="KW-0808">Transferase</keyword>
<keyword evidence="3" id="KW-0540">Nuclease</keyword>
<dbReference type="Proteomes" id="UP000499080">
    <property type="component" value="Unassembled WGS sequence"/>
</dbReference>
<dbReference type="InterPro" id="IPR043502">
    <property type="entry name" value="DNA/RNA_pol_sf"/>
</dbReference>
<evidence type="ECO:0000313" key="5">
    <source>
        <dbReference type="EMBL" id="GBM01725.1"/>
    </source>
</evidence>
<dbReference type="Pfam" id="PF13975">
    <property type="entry name" value="gag-asp_proteas"/>
    <property type="match status" value="1"/>
</dbReference>
<dbReference type="Gene3D" id="2.40.70.10">
    <property type="entry name" value="Acid Proteases"/>
    <property type="match status" value="1"/>
</dbReference>
<dbReference type="PANTHER" id="PTHR37984">
    <property type="entry name" value="PROTEIN CBG26694"/>
    <property type="match status" value="1"/>
</dbReference>
<dbReference type="GO" id="GO:0004519">
    <property type="term" value="F:endonuclease activity"/>
    <property type="evidence" value="ECO:0007669"/>
    <property type="project" value="UniProtKB-KW"/>
</dbReference>
<dbReference type="EMBL" id="BGPR01000172">
    <property type="protein sequence ID" value="GBM01725.1"/>
    <property type="molecule type" value="Genomic_DNA"/>
</dbReference>
<keyword evidence="6" id="KW-1185">Reference proteome</keyword>
<proteinExistence type="predicted"/>
<reference evidence="5 6" key="1">
    <citation type="journal article" date="2019" name="Sci. Rep.">
        <title>Orb-weaving spider Araneus ventricosus genome elucidates the spidroin gene catalogue.</title>
        <authorList>
            <person name="Kono N."/>
            <person name="Nakamura H."/>
            <person name="Ohtoshi R."/>
            <person name="Moran D.A.P."/>
            <person name="Shinohara A."/>
            <person name="Yoshida Y."/>
            <person name="Fujiwara M."/>
            <person name="Mori M."/>
            <person name="Tomita M."/>
            <person name="Arakawa K."/>
        </authorList>
    </citation>
    <scope>NUCLEOTIDE SEQUENCE [LARGE SCALE GENOMIC DNA]</scope>
</reference>
<dbReference type="OrthoDB" id="6435686at2759"/>
<evidence type="ECO:0000256" key="2">
    <source>
        <dbReference type="ARBA" id="ARBA00022695"/>
    </source>
</evidence>
<dbReference type="InterPro" id="IPR050951">
    <property type="entry name" value="Retrovirus_Pol_polyprotein"/>
</dbReference>
<dbReference type="CDD" id="cd00303">
    <property type="entry name" value="retropepsin_like"/>
    <property type="match status" value="1"/>
</dbReference>
<evidence type="ECO:0000313" key="6">
    <source>
        <dbReference type="Proteomes" id="UP000499080"/>
    </source>
</evidence>